<name>A0A8S3C6I5_9BILA</name>
<gene>
    <name evidence="2" type="ORF">SMN809_LOCUS51464</name>
</gene>
<dbReference type="AlphaFoldDB" id="A0A8S3C6I5"/>
<accession>A0A8S3C6I5</accession>
<dbReference type="EMBL" id="CAJOBI010172565">
    <property type="protein sequence ID" value="CAF4895195.1"/>
    <property type="molecule type" value="Genomic_DNA"/>
</dbReference>
<keyword evidence="1" id="KW-0175">Coiled coil</keyword>
<feature type="coiled-coil region" evidence="1">
    <location>
        <begin position="18"/>
        <end position="53"/>
    </location>
</feature>
<sequence>MPAADKRRFIEEEKRRAKERLFQKINKKDNKYREEQEDLAQQWQKEIEKWEEQHMGNYRRIYPGPDSAQKYDRFYTQSG</sequence>
<protein>
    <submittedName>
        <fullName evidence="2">Uncharacterized protein</fullName>
    </submittedName>
</protein>
<proteinExistence type="predicted"/>
<reference evidence="2" key="1">
    <citation type="submission" date="2021-02" db="EMBL/GenBank/DDBJ databases">
        <authorList>
            <person name="Nowell W R."/>
        </authorList>
    </citation>
    <scope>NUCLEOTIDE SEQUENCE</scope>
</reference>
<evidence type="ECO:0000256" key="1">
    <source>
        <dbReference type="SAM" id="Coils"/>
    </source>
</evidence>
<evidence type="ECO:0000313" key="2">
    <source>
        <dbReference type="EMBL" id="CAF4895195.1"/>
    </source>
</evidence>
<organism evidence="2 3">
    <name type="scientific">Rotaria magnacalcarata</name>
    <dbReference type="NCBI Taxonomy" id="392030"/>
    <lineage>
        <taxon>Eukaryota</taxon>
        <taxon>Metazoa</taxon>
        <taxon>Spiralia</taxon>
        <taxon>Gnathifera</taxon>
        <taxon>Rotifera</taxon>
        <taxon>Eurotatoria</taxon>
        <taxon>Bdelloidea</taxon>
        <taxon>Philodinida</taxon>
        <taxon>Philodinidae</taxon>
        <taxon>Rotaria</taxon>
    </lineage>
</organism>
<comment type="caution">
    <text evidence="2">The sequence shown here is derived from an EMBL/GenBank/DDBJ whole genome shotgun (WGS) entry which is preliminary data.</text>
</comment>
<evidence type="ECO:0000313" key="3">
    <source>
        <dbReference type="Proteomes" id="UP000676336"/>
    </source>
</evidence>
<feature type="non-terminal residue" evidence="2">
    <location>
        <position position="79"/>
    </location>
</feature>
<dbReference type="Proteomes" id="UP000676336">
    <property type="component" value="Unassembled WGS sequence"/>
</dbReference>